<evidence type="ECO:0000313" key="3">
    <source>
        <dbReference type="Proteomes" id="UP000664203"/>
    </source>
</evidence>
<protein>
    <submittedName>
        <fullName evidence="2">Uncharacterized protein</fullName>
    </submittedName>
</protein>
<dbReference type="AlphaFoldDB" id="A0A8H3JA00"/>
<organism evidence="2 3">
    <name type="scientific">Alectoria fallacina</name>
    <dbReference type="NCBI Taxonomy" id="1903189"/>
    <lineage>
        <taxon>Eukaryota</taxon>
        <taxon>Fungi</taxon>
        <taxon>Dikarya</taxon>
        <taxon>Ascomycota</taxon>
        <taxon>Pezizomycotina</taxon>
        <taxon>Lecanoromycetes</taxon>
        <taxon>OSLEUM clade</taxon>
        <taxon>Lecanoromycetidae</taxon>
        <taxon>Lecanorales</taxon>
        <taxon>Lecanorineae</taxon>
        <taxon>Parmeliaceae</taxon>
        <taxon>Alectoria</taxon>
    </lineage>
</organism>
<accession>A0A8H3JA00</accession>
<name>A0A8H3JA00_9LECA</name>
<comment type="caution">
    <text evidence="2">The sequence shown here is derived from an EMBL/GenBank/DDBJ whole genome shotgun (WGS) entry which is preliminary data.</text>
</comment>
<feature type="region of interest" description="Disordered" evidence="1">
    <location>
        <begin position="123"/>
        <end position="144"/>
    </location>
</feature>
<feature type="compositionally biased region" description="Polar residues" evidence="1">
    <location>
        <begin position="127"/>
        <end position="138"/>
    </location>
</feature>
<sequence length="196" mass="22293">VEDHFYNDDHGPIGINQKQNRYYKLRPLFWALIIIVDHQTSQERTQRVVHLLRTNFPTDLSAPISFKSILPKLDQGMFPGYDSDNLVTTTLSSAINFVMALELREQNAFPESLRDPSIVDERMEGSRNPTETAQSNGYTGPEIRGPSTGWVKLAEGEKVIPPATPLVFTERMRLGLPPPRSARHRRWIGKETQTPL</sequence>
<dbReference type="OrthoDB" id="5364844at2759"/>
<keyword evidence="3" id="KW-1185">Reference proteome</keyword>
<dbReference type="EMBL" id="CAJPDR010000984">
    <property type="protein sequence ID" value="CAF9943350.1"/>
    <property type="molecule type" value="Genomic_DNA"/>
</dbReference>
<evidence type="ECO:0000256" key="1">
    <source>
        <dbReference type="SAM" id="MobiDB-lite"/>
    </source>
</evidence>
<feature type="non-terminal residue" evidence="2">
    <location>
        <position position="1"/>
    </location>
</feature>
<dbReference type="Proteomes" id="UP000664203">
    <property type="component" value="Unassembled WGS sequence"/>
</dbReference>
<evidence type="ECO:0000313" key="2">
    <source>
        <dbReference type="EMBL" id="CAF9943350.1"/>
    </source>
</evidence>
<reference evidence="2" key="1">
    <citation type="submission" date="2021-03" db="EMBL/GenBank/DDBJ databases">
        <authorList>
            <person name="Tagirdzhanova G."/>
        </authorList>
    </citation>
    <scope>NUCLEOTIDE SEQUENCE</scope>
</reference>
<proteinExistence type="predicted"/>
<gene>
    <name evidence="2" type="ORF">ALECFALPRED_011128</name>
</gene>